<evidence type="ECO:0000313" key="3">
    <source>
        <dbReference type="Proteomes" id="UP000230706"/>
    </source>
</evidence>
<feature type="transmembrane region" description="Helical" evidence="1">
    <location>
        <begin position="34"/>
        <end position="52"/>
    </location>
</feature>
<evidence type="ECO:0000313" key="2">
    <source>
        <dbReference type="EMBL" id="PIR86326.1"/>
    </source>
</evidence>
<keyword evidence="1" id="KW-0812">Transmembrane</keyword>
<sequence>MDFWEKYMTYAKDNPEGYWFKSKIYGWGWTPVTWQGWAVTFVALALIIGNGIRLSRYDISESEFAAYLIPHTIVIILVLIVICYAKGEKPRWQWGFPKENDNKKITFPK</sequence>
<evidence type="ECO:0000256" key="1">
    <source>
        <dbReference type="SAM" id="Phobius"/>
    </source>
</evidence>
<keyword evidence="1" id="KW-0472">Membrane</keyword>
<organism evidence="2 3">
    <name type="scientific">Candidatus Kaiserbacteria bacterium CG10_big_fil_rev_8_21_14_0_10_43_70</name>
    <dbReference type="NCBI Taxonomy" id="1974605"/>
    <lineage>
        <taxon>Bacteria</taxon>
        <taxon>Candidatus Kaiseribacteriota</taxon>
    </lineage>
</organism>
<dbReference type="Proteomes" id="UP000230706">
    <property type="component" value="Unassembled WGS sequence"/>
</dbReference>
<gene>
    <name evidence="2" type="ORF">COU13_01535</name>
</gene>
<feature type="transmembrane region" description="Helical" evidence="1">
    <location>
        <begin position="64"/>
        <end position="87"/>
    </location>
</feature>
<dbReference type="EMBL" id="PFBF01000034">
    <property type="protein sequence ID" value="PIR86326.1"/>
    <property type="molecule type" value="Genomic_DNA"/>
</dbReference>
<proteinExistence type="predicted"/>
<reference evidence="3" key="1">
    <citation type="submission" date="2017-09" db="EMBL/GenBank/DDBJ databases">
        <title>Depth-based differentiation of microbial function through sediment-hosted aquifers and enrichment of novel symbionts in the deep terrestrial subsurface.</title>
        <authorList>
            <person name="Probst A.J."/>
            <person name="Ladd B."/>
            <person name="Jarett J.K."/>
            <person name="Geller-Mcgrath D.E."/>
            <person name="Sieber C.M.K."/>
            <person name="Emerson J.B."/>
            <person name="Anantharaman K."/>
            <person name="Thomas B.C."/>
            <person name="Malmstrom R."/>
            <person name="Stieglmeier M."/>
            <person name="Klingl A."/>
            <person name="Woyke T."/>
            <person name="Ryan C.M."/>
            <person name="Banfield J.F."/>
        </authorList>
    </citation>
    <scope>NUCLEOTIDE SEQUENCE [LARGE SCALE GENOMIC DNA]</scope>
</reference>
<protein>
    <submittedName>
        <fullName evidence="2">Uncharacterized protein</fullName>
    </submittedName>
</protein>
<dbReference type="AlphaFoldDB" id="A0A2H0UKY0"/>
<keyword evidence="1" id="KW-1133">Transmembrane helix</keyword>
<name>A0A2H0UKY0_9BACT</name>
<accession>A0A2H0UKY0</accession>
<comment type="caution">
    <text evidence="2">The sequence shown here is derived from an EMBL/GenBank/DDBJ whole genome shotgun (WGS) entry which is preliminary data.</text>
</comment>